<dbReference type="EMBL" id="CM010722">
    <property type="protein sequence ID" value="RZC72860.1"/>
    <property type="molecule type" value="Genomic_DNA"/>
</dbReference>
<keyword evidence="2" id="KW-1185">Reference proteome</keyword>
<organism evidence="1 2">
    <name type="scientific">Papaver somniferum</name>
    <name type="common">Opium poppy</name>
    <dbReference type="NCBI Taxonomy" id="3469"/>
    <lineage>
        <taxon>Eukaryota</taxon>
        <taxon>Viridiplantae</taxon>
        <taxon>Streptophyta</taxon>
        <taxon>Embryophyta</taxon>
        <taxon>Tracheophyta</taxon>
        <taxon>Spermatophyta</taxon>
        <taxon>Magnoliopsida</taxon>
        <taxon>Ranunculales</taxon>
        <taxon>Papaveraceae</taxon>
        <taxon>Papaveroideae</taxon>
        <taxon>Papaver</taxon>
    </lineage>
</organism>
<dbReference type="OMA" id="CMSYTHI"/>
<proteinExistence type="predicted"/>
<dbReference type="AlphaFoldDB" id="A0A4Y7KKL3"/>
<dbReference type="Gramene" id="RZC72860">
    <property type="protein sequence ID" value="RZC72860"/>
    <property type="gene ID" value="C5167_048345"/>
</dbReference>
<evidence type="ECO:0000313" key="2">
    <source>
        <dbReference type="Proteomes" id="UP000316621"/>
    </source>
</evidence>
<accession>A0A4Y7KKL3</accession>
<dbReference type="Proteomes" id="UP000316621">
    <property type="component" value="Chromosome 8"/>
</dbReference>
<gene>
    <name evidence="1" type="ORF">C5167_048345</name>
</gene>
<reference evidence="1 2" key="1">
    <citation type="journal article" date="2018" name="Science">
        <title>The opium poppy genome and morphinan production.</title>
        <authorList>
            <person name="Guo L."/>
            <person name="Winzer T."/>
            <person name="Yang X."/>
            <person name="Li Y."/>
            <person name="Ning Z."/>
            <person name="He Z."/>
            <person name="Teodor R."/>
            <person name="Lu Y."/>
            <person name="Bowser T.A."/>
            <person name="Graham I.A."/>
            <person name="Ye K."/>
        </authorList>
    </citation>
    <scope>NUCLEOTIDE SEQUENCE [LARGE SCALE GENOMIC DNA]</scope>
    <source>
        <strain evidence="2">cv. HN1</strain>
        <tissue evidence="1">Leaves</tissue>
    </source>
</reference>
<sequence length="74" mass="8274">MAPHTRHVSFLQDSAVWQMLHEGTRSLLVQPVPGDPNSTAYETTKKIGGFILLASCMSYTHIDRDSVDRCKKLS</sequence>
<name>A0A4Y7KKL3_PAPSO</name>
<evidence type="ECO:0000313" key="1">
    <source>
        <dbReference type="EMBL" id="RZC72860.1"/>
    </source>
</evidence>
<protein>
    <submittedName>
        <fullName evidence="1">Uncharacterized protein</fullName>
    </submittedName>
</protein>